<keyword evidence="2" id="KW-0812">Transmembrane</keyword>
<feature type="compositionally biased region" description="Low complexity" evidence="1">
    <location>
        <begin position="506"/>
        <end position="516"/>
    </location>
</feature>
<dbReference type="PANTHER" id="PTHR45725">
    <property type="entry name" value="FORMIN HOMOLOGY 2 FAMILY MEMBER"/>
    <property type="match status" value="1"/>
</dbReference>
<dbReference type="InterPro" id="IPR051425">
    <property type="entry name" value="Formin_Homology"/>
</dbReference>
<feature type="transmembrane region" description="Helical" evidence="2">
    <location>
        <begin position="114"/>
        <end position="136"/>
    </location>
</feature>
<evidence type="ECO:0000259" key="3">
    <source>
        <dbReference type="Pfam" id="PF13828"/>
    </source>
</evidence>
<protein>
    <submittedName>
        <fullName evidence="4">DUF4190 domain-containing protein</fullName>
    </submittedName>
</protein>
<feature type="region of interest" description="Disordered" evidence="1">
    <location>
        <begin position="160"/>
        <end position="301"/>
    </location>
</feature>
<feature type="domain" description="DUF4190" evidence="3">
    <location>
        <begin position="537"/>
        <end position="587"/>
    </location>
</feature>
<organism evidence="4 5">
    <name type="scientific">Gordonia rubripertincta</name>
    <name type="common">Rhodococcus corallinus</name>
    <dbReference type="NCBI Taxonomy" id="36822"/>
    <lineage>
        <taxon>Bacteria</taxon>
        <taxon>Bacillati</taxon>
        <taxon>Actinomycetota</taxon>
        <taxon>Actinomycetes</taxon>
        <taxon>Mycobacteriales</taxon>
        <taxon>Gordoniaceae</taxon>
        <taxon>Gordonia</taxon>
    </lineage>
</organism>
<keyword evidence="2" id="KW-1133">Transmembrane helix</keyword>
<feature type="transmembrane region" description="Helical" evidence="2">
    <location>
        <begin position="535"/>
        <end position="558"/>
    </location>
</feature>
<proteinExistence type="predicted"/>
<feature type="transmembrane region" description="Helical" evidence="2">
    <location>
        <begin position="338"/>
        <end position="357"/>
    </location>
</feature>
<dbReference type="InterPro" id="IPR025241">
    <property type="entry name" value="DUF4190"/>
</dbReference>
<feature type="transmembrane region" description="Helical" evidence="2">
    <location>
        <begin position="397"/>
        <end position="416"/>
    </location>
</feature>
<feature type="transmembrane region" description="Helical" evidence="2">
    <location>
        <begin position="423"/>
        <end position="444"/>
    </location>
</feature>
<feature type="transmembrane region" description="Helical" evidence="2">
    <location>
        <begin position="303"/>
        <end position="323"/>
    </location>
</feature>
<dbReference type="Pfam" id="PF13828">
    <property type="entry name" value="DUF4190"/>
    <property type="match status" value="1"/>
</dbReference>
<evidence type="ECO:0000256" key="1">
    <source>
        <dbReference type="SAM" id="MobiDB-lite"/>
    </source>
</evidence>
<dbReference type="EMBL" id="JAPWIE010000006">
    <property type="protein sequence ID" value="MCZ4552257.1"/>
    <property type="molecule type" value="Genomic_DNA"/>
</dbReference>
<keyword evidence="2" id="KW-0472">Membrane</keyword>
<feature type="region of interest" description="Disordered" evidence="1">
    <location>
        <begin position="504"/>
        <end position="525"/>
    </location>
</feature>
<feature type="compositionally biased region" description="Pro residues" evidence="1">
    <location>
        <begin position="263"/>
        <end position="286"/>
    </location>
</feature>
<feature type="transmembrane region" description="Helical" evidence="2">
    <location>
        <begin position="45"/>
        <end position="65"/>
    </location>
</feature>
<reference evidence="4" key="1">
    <citation type="submission" date="2022-12" db="EMBL/GenBank/DDBJ databases">
        <authorList>
            <person name="Krivoruchko A.V."/>
            <person name="Elkin A."/>
        </authorList>
    </citation>
    <scope>NUCLEOTIDE SEQUENCE</scope>
    <source>
        <strain evidence="4">IEGM 1388</strain>
    </source>
</reference>
<keyword evidence="5" id="KW-1185">Reference proteome</keyword>
<evidence type="ECO:0000313" key="4">
    <source>
        <dbReference type="EMBL" id="MCZ4552257.1"/>
    </source>
</evidence>
<feature type="transmembrane region" description="Helical" evidence="2">
    <location>
        <begin position="72"/>
        <end position="94"/>
    </location>
</feature>
<feature type="transmembrane region" description="Helical" evidence="2">
    <location>
        <begin position="459"/>
        <end position="480"/>
    </location>
</feature>
<sequence>MSGDLIRGPGFAHLRATQADIFVCFSYAAVFVVSVILNLTTSSFAITLILYGLWSLLGYVFIALGTRLAHNFATWGIALVATLMSLGGVWGSIARLSTDQAAKRWTGEHLESPVVLALQLLIFVALVAAYGFITVVMARFVVRMSSTVAFAPAPPGSPYFPPPGPLQHHAPAPSPPGSFAPPPAAPPPASPGGDPAPFSLLKSSPPQSPPAAQPAQPVAPQNRAAESPTRTMVVPPLPHPRTPVEGRVPPRAESASPVHEAPNNPPGQAPIPFHQSPPSPIWPSQPPTGWQQQPPPSTATPNGFLGALASAAFLLPVIGVYWINDTASQHLAGTAQDVFGPLLWSLPTLVLVVAVLVRARPGRRLAATLIAVLTLALMIGMNYLVTFADLSSIGYDVWLYAMAVVPPVGAVTAWGIARRRGALWLLAVPLSTGASALWTWIIWISDEGNDWAYPMLRHWWGFAISDLWPVMMGILLAWILDASTRSRPDAAFQTGGYFPTPPHSYSSPGQLAASGPPGAGGLYPQAPPSEGSNPLAISALFSSFVFAPLGVVFGHLAIHQIARTGQRGRGLAVSGLVIGYTLTAIAVATWIVLITAFNSTTENSASADYETSTPMTTVYTPPQTTAVGTSGVIRNAEVGDCLHVEYLGTTNTDGSRALKATTATCSTSYATNKVSSITDDPSTCAGQWIRTGSGSSVVVLCLLQGGW</sequence>
<evidence type="ECO:0000256" key="2">
    <source>
        <dbReference type="SAM" id="Phobius"/>
    </source>
</evidence>
<feature type="transmembrane region" description="Helical" evidence="2">
    <location>
        <begin position="570"/>
        <end position="597"/>
    </location>
</feature>
<name>A0ABT4MZ19_GORRU</name>
<feature type="transmembrane region" description="Helical" evidence="2">
    <location>
        <begin position="364"/>
        <end position="385"/>
    </location>
</feature>
<dbReference type="Proteomes" id="UP001067235">
    <property type="component" value="Unassembled WGS sequence"/>
</dbReference>
<feature type="compositionally biased region" description="Pro residues" evidence="1">
    <location>
        <begin position="172"/>
        <end position="190"/>
    </location>
</feature>
<feature type="transmembrane region" description="Helical" evidence="2">
    <location>
        <begin position="21"/>
        <end position="39"/>
    </location>
</feature>
<dbReference type="PANTHER" id="PTHR45725:SF1">
    <property type="entry name" value="DISHEVELLED ASSOCIATED ACTIVATOR OF MORPHOGENESIS, ISOFORM D"/>
    <property type="match status" value="1"/>
</dbReference>
<gene>
    <name evidence="4" type="ORF">O4213_19845</name>
</gene>
<dbReference type="RefSeq" id="WP_301573042.1">
    <property type="nucleotide sequence ID" value="NZ_JAPWIE010000006.1"/>
</dbReference>
<comment type="caution">
    <text evidence="4">The sequence shown here is derived from an EMBL/GenBank/DDBJ whole genome shotgun (WGS) entry which is preliminary data.</text>
</comment>
<accession>A0ABT4MZ19</accession>
<evidence type="ECO:0000313" key="5">
    <source>
        <dbReference type="Proteomes" id="UP001067235"/>
    </source>
</evidence>